<dbReference type="Pfam" id="PF13426">
    <property type="entry name" value="PAS_9"/>
    <property type="match status" value="1"/>
</dbReference>
<name>A0A562J8J2_9FIRM</name>
<feature type="domain" description="Sigma-54 factor interaction" evidence="7">
    <location>
        <begin position="197"/>
        <end position="426"/>
    </location>
</feature>
<dbReference type="Gene3D" id="1.10.10.60">
    <property type="entry name" value="Homeodomain-like"/>
    <property type="match status" value="1"/>
</dbReference>
<gene>
    <name evidence="9" type="ORF">LY60_02388</name>
</gene>
<sequence>MGKEIKVKLIKQEIDEIYEIIEKLNIKSETMDALRQKFNKVEETYDDFMDNYLDFIEISDHLYDGIYISDGTGRTIFVNDAYSRFTGITKDEVIGRNVLDISREGKLYKGAVTMEVIKRKEMVNSLGKSLVNGKDLLVTGSPIFDEHGEVKLVVINNRDISDLKELELKNAELQNDKQRANQEIEFLRKQQTSKIKIVHEGESMKAVMDMVNMIAPTDVTVLITGESGTGKEVIVDEIYSRSLRKNKPLIKVNCAAIPGELLESELFGYEGGAFTGARKTGKMGMFELANEGTILLDEIGEMSMKLQSKLLRVLQGREIVRIGGNSPIKLDIRVIASTNRDLHEEIKAGKFREDLFYRLNVVPIKLKPLRERKEEIQSLSNEFLSKYNKKYNKSTELEEDAMELLEMYKWPGNIRELENLIERLVVINKDGLIRSDSLASLLDIEKSDIKQYIAKNKDGKTSLKEAVRSLEREIIEDVIKECGSVNKAAAFLGLSQPALWKKCRVLNINVN</sequence>
<keyword evidence="1" id="KW-0547">Nucleotide-binding</keyword>
<dbReference type="PROSITE" id="PS00688">
    <property type="entry name" value="SIGMA54_INTERACT_3"/>
    <property type="match status" value="1"/>
</dbReference>
<dbReference type="Pfam" id="PF02954">
    <property type="entry name" value="HTH_8"/>
    <property type="match status" value="1"/>
</dbReference>
<dbReference type="EMBL" id="VLKH01000006">
    <property type="protein sequence ID" value="TWH79410.1"/>
    <property type="molecule type" value="Genomic_DNA"/>
</dbReference>
<keyword evidence="2" id="KW-0067">ATP-binding</keyword>
<dbReference type="InterPro" id="IPR035965">
    <property type="entry name" value="PAS-like_dom_sf"/>
</dbReference>
<dbReference type="SMART" id="SM00382">
    <property type="entry name" value="AAA"/>
    <property type="match status" value="1"/>
</dbReference>
<dbReference type="InterPro" id="IPR058031">
    <property type="entry name" value="AAA_lid_NorR"/>
</dbReference>
<dbReference type="CDD" id="cd00130">
    <property type="entry name" value="PAS"/>
    <property type="match status" value="1"/>
</dbReference>
<accession>A0A562J8J2</accession>
<dbReference type="SUPFAM" id="SSF55785">
    <property type="entry name" value="PYP-like sensor domain (PAS domain)"/>
    <property type="match status" value="1"/>
</dbReference>
<dbReference type="CDD" id="cd00009">
    <property type="entry name" value="AAA"/>
    <property type="match status" value="1"/>
</dbReference>
<dbReference type="GO" id="GO:0006355">
    <property type="term" value="P:regulation of DNA-templated transcription"/>
    <property type="evidence" value="ECO:0007669"/>
    <property type="project" value="InterPro"/>
</dbReference>
<dbReference type="InterPro" id="IPR025943">
    <property type="entry name" value="Sigma_54_int_dom_ATP-bd_2"/>
</dbReference>
<feature type="coiled-coil region" evidence="6">
    <location>
        <begin position="7"/>
        <end position="51"/>
    </location>
</feature>
<dbReference type="OrthoDB" id="5411866at2"/>
<evidence type="ECO:0000256" key="4">
    <source>
        <dbReference type="ARBA" id="ARBA00023125"/>
    </source>
</evidence>
<dbReference type="PROSITE" id="PS00676">
    <property type="entry name" value="SIGMA54_INTERACT_2"/>
    <property type="match status" value="1"/>
</dbReference>
<dbReference type="InterPro" id="IPR009057">
    <property type="entry name" value="Homeodomain-like_sf"/>
</dbReference>
<evidence type="ECO:0000256" key="6">
    <source>
        <dbReference type="SAM" id="Coils"/>
    </source>
</evidence>
<reference evidence="9 10" key="1">
    <citation type="submission" date="2019-07" db="EMBL/GenBank/DDBJ databases">
        <title>Genomic Encyclopedia of Type Strains, Phase I: the one thousand microbial genomes (KMG-I) project.</title>
        <authorList>
            <person name="Kyrpides N."/>
        </authorList>
    </citation>
    <scope>NUCLEOTIDE SEQUENCE [LARGE SCALE GENOMIC DNA]</scope>
    <source>
        <strain evidence="9 10">DSM 13558</strain>
    </source>
</reference>
<dbReference type="SUPFAM" id="SSF52540">
    <property type="entry name" value="P-loop containing nucleoside triphosphate hydrolases"/>
    <property type="match status" value="1"/>
</dbReference>
<dbReference type="InterPro" id="IPR002078">
    <property type="entry name" value="Sigma_54_int"/>
</dbReference>
<dbReference type="InterPro" id="IPR002197">
    <property type="entry name" value="HTH_Fis"/>
</dbReference>
<keyword evidence="6" id="KW-0175">Coiled coil</keyword>
<dbReference type="RefSeq" id="WP_145083785.1">
    <property type="nucleotide sequence ID" value="NZ_VLKH01000006.1"/>
</dbReference>
<evidence type="ECO:0000256" key="2">
    <source>
        <dbReference type="ARBA" id="ARBA00022840"/>
    </source>
</evidence>
<dbReference type="InterPro" id="IPR025944">
    <property type="entry name" value="Sigma_54_int_dom_CS"/>
</dbReference>
<dbReference type="Gene3D" id="1.10.8.60">
    <property type="match status" value="1"/>
</dbReference>
<keyword evidence="5" id="KW-0804">Transcription</keyword>
<evidence type="ECO:0000256" key="1">
    <source>
        <dbReference type="ARBA" id="ARBA00022741"/>
    </source>
</evidence>
<evidence type="ECO:0000259" key="8">
    <source>
        <dbReference type="PROSITE" id="PS50112"/>
    </source>
</evidence>
<dbReference type="PANTHER" id="PTHR32071">
    <property type="entry name" value="TRANSCRIPTIONAL REGULATORY PROTEIN"/>
    <property type="match status" value="1"/>
</dbReference>
<feature type="coiled-coil region" evidence="6">
    <location>
        <begin position="156"/>
        <end position="190"/>
    </location>
</feature>
<evidence type="ECO:0000259" key="7">
    <source>
        <dbReference type="PROSITE" id="PS50045"/>
    </source>
</evidence>
<dbReference type="InterPro" id="IPR000014">
    <property type="entry name" value="PAS"/>
</dbReference>
<dbReference type="PANTHER" id="PTHR32071:SF57">
    <property type="entry name" value="C4-DICARBOXYLATE TRANSPORT TRANSCRIPTIONAL REGULATORY PROTEIN DCTD"/>
    <property type="match status" value="1"/>
</dbReference>
<dbReference type="Gene3D" id="3.40.50.300">
    <property type="entry name" value="P-loop containing nucleotide triphosphate hydrolases"/>
    <property type="match status" value="1"/>
</dbReference>
<proteinExistence type="predicted"/>
<dbReference type="InterPro" id="IPR003593">
    <property type="entry name" value="AAA+_ATPase"/>
</dbReference>
<evidence type="ECO:0000256" key="3">
    <source>
        <dbReference type="ARBA" id="ARBA00023015"/>
    </source>
</evidence>
<dbReference type="PROSITE" id="PS50112">
    <property type="entry name" value="PAS"/>
    <property type="match status" value="1"/>
</dbReference>
<dbReference type="Gene3D" id="3.30.450.20">
    <property type="entry name" value="PAS domain"/>
    <property type="match status" value="1"/>
</dbReference>
<protein>
    <submittedName>
        <fullName evidence="9">PAS domain S-box-containing protein</fullName>
    </submittedName>
</protein>
<keyword evidence="10" id="KW-1185">Reference proteome</keyword>
<dbReference type="AlphaFoldDB" id="A0A562J8J2"/>
<dbReference type="Pfam" id="PF00158">
    <property type="entry name" value="Sigma54_activat"/>
    <property type="match status" value="1"/>
</dbReference>
<dbReference type="GO" id="GO:0043565">
    <property type="term" value="F:sequence-specific DNA binding"/>
    <property type="evidence" value="ECO:0007669"/>
    <property type="project" value="InterPro"/>
</dbReference>
<comment type="caution">
    <text evidence="9">The sequence shown here is derived from an EMBL/GenBank/DDBJ whole genome shotgun (WGS) entry which is preliminary data.</text>
</comment>
<dbReference type="GO" id="GO:0005524">
    <property type="term" value="F:ATP binding"/>
    <property type="evidence" value="ECO:0007669"/>
    <property type="project" value="UniProtKB-KW"/>
</dbReference>
<organism evidence="9 10">
    <name type="scientific">Sedimentibacter saalensis</name>
    <dbReference type="NCBI Taxonomy" id="130788"/>
    <lineage>
        <taxon>Bacteria</taxon>
        <taxon>Bacillati</taxon>
        <taxon>Bacillota</taxon>
        <taxon>Tissierellia</taxon>
        <taxon>Sedimentibacter</taxon>
    </lineage>
</organism>
<evidence type="ECO:0000256" key="5">
    <source>
        <dbReference type="ARBA" id="ARBA00023163"/>
    </source>
</evidence>
<dbReference type="Proteomes" id="UP000315343">
    <property type="component" value="Unassembled WGS sequence"/>
</dbReference>
<evidence type="ECO:0000313" key="10">
    <source>
        <dbReference type="Proteomes" id="UP000315343"/>
    </source>
</evidence>
<dbReference type="Pfam" id="PF25601">
    <property type="entry name" value="AAA_lid_14"/>
    <property type="match status" value="1"/>
</dbReference>
<feature type="domain" description="PAS" evidence="8">
    <location>
        <begin position="51"/>
        <end position="99"/>
    </location>
</feature>
<dbReference type="InterPro" id="IPR025662">
    <property type="entry name" value="Sigma_54_int_dom_ATP-bd_1"/>
</dbReference>
<dbReference type="FunFam" id="3.40.50.300:FF:000006">
    <property type="entry name" value="DNA-binding transcriptional regulator NtrC"/>
    <property type="match status" value="1"/>
</dbReference>
<dbReference type="SUPFAM" id="SSF46689">
    <property type="entry name" value="Homeodomain-like"/>
    <property type="match status" value="1"/>
</dbReference>
<dbReference type="SMART" id="SM00091">
    <property type="entry name" value="PAS"/>
    <property type="match status" value="1"/>
</dbReference>
<keyword evidence="3" id="KW-0805">Transcription regulation</keyword>
<dbReference type="InterPro" id="IPR027417">
    <property type="entry name" value="P-loop_NTPase"/>
</dbReference>
<dbReference type="NCBIfam" id="TIGR00229">
    <property type="entry name" value="sensory_box"/>
    <property type="match status" value="1"/>
</dbReference>
<evidence type="ECO:0000313" key="9">
    <source>
        <dbReference type="EMBL" id="TWH79410.1"/>
    </source>
</evidence>
<dbReference type="PROSITE" id="PS50045">
    <property type="entry name" value="SIGMA54_INTERACT_4"/>
    <property type="match status" value="1"/>
</dbReference>
<keyword evidence="4" id="KW-0238">DNA-binding</keyword>
<dbReference type="PROSITE" id="PS00675">
    <property type="entry name" value="SIGMA54_INTERACT_1"/>
    <property type="match status" value="1"/>
</dbReference>